<keyword evidence="5 6" id="KW-0472">Membrane</keyword>
<dbReference type="InterPro" id="IPR007271">
    <property type="entry name" value="Nuc_sug_transpt"/>
</dbReference>
<evidence type="ECO:0000313" key="8">
    <source>
        <dbReference type="Proteomes" id="UP000050761"/>
    </source>
</evidence>
<dbReference type="OrthoDB" id="408493at2759"/>
<accession>A0A183G068</accession>
<reference evidence="9" key="2">
    <citation type="submission" date="2019-09" db="UniProtKB">
        <authorList>
            <consortium name="WormBaseParasite"/>
        </authorList>
    </citation>
    <scope>IDENTIFICATION</scope>
</reference>
<dbReference type="AlphaFoldDB" id="A0A183G068"/>
<feature type="transmembrane region" description="Helical" evidence="6">
    <location>
        <begin position="16"/>
        <end position="39"/>
    </location>
</feature>
<dbReference type="Proteomes" id="UP000050761">
    <property type="component" value="Unassembled WGS sequence"/>
</dbReference>
<dbReference type="EMBL" id="UZAH01028368">
    <property type="protein sequence ID" value="VDO99679.1"/>
    <property type="molecule type" value="Genomic_DNA"/>
</dbReference>
<proteinExistence type="predicted"/>
<dbReference type="Pfam" id="PF04142">
    <property type="entry name" value="Nuc_sug_transp"/>
    <property type="match status" value="1"/>
</dbReference>
<sequence>MPLLARYTRYRHESEVFFTTVNVFMMEIVKLLTCTVIIIGSSKSLLKFIIELKEAIYENPVETFKVCVPALIYTLQNNLYYVALTHLEATTFCVSTAWFTVNAEHNCNLRSYVHFSASYS</sequence>
<keyword evidence="8" id="KW-1185">Reference proteome</keyword>
<reference evidence="7 8" key="1">
    <citation type="submission" date="2018-11" db="EMBL/GenBank/DDBJ databases">
        <authorList>
            <consortium name="Pathogen Informatics"/>
        </authorList>
    </citation>
    <scope>NUCLEOTIDE SEQUENCE [LARGE SCALE GENOMIC DNA]</scope>
</reference>
<comment type="subcellular location">
    <subcellularLocation>
        <location evidence="1">Membrane</location>
        <topology evidence="1">Multi-pass membrane protein</topology>
    </subcellularLocation>
</comment>
<evidence type="ECO:0000256" key="3">
    <source>
        <dbReference type="ARBA" id="ARBA00022692"/>
    </source>
</evidence>
<evidence type="ECO:0000256" key="1">
    <source>
        <dbReference type="ARBA" id="ARBA00004141"/>
    </source>
</evidence>
<gene>
    <name evidence="7" type="ORF">HPBE_LOCUS14458</name>
</gene>
<evidence type="ECO:0000256" key="2">
    <source>
        <dbReference type="ARBA" id="ARBA00022597"/>
    </source>
</evidence>
<keyword evidence="2" id="KW-0813">Transport</keyword>
<dbReference type="PANTHER" id="PTHR10231">
    <property type="entry name" value="NUCLEOTIDE-SUGAR TRANSMEMBRANE TRANSPORTER"/>
    <property type="match status" value="1"/>
</dbReference>
<dbReference type="GO" id="GO:0015165">
    <property type="term" value="F:pyrimidine nucleotide-sugar transmembrane transporter activity"/>
    <property type="evidence" value="ECO:0007669"/>
    <property type="project" value="InterPro"/>
</dbReference>
<evidence type="ECO:0000256" key="4">
    <source>
        <dbReference type="ARBA" id="ARBA00022989"/>
    </source>
</evidence>
<dbReference type="GO" id="GO:0000139">
    <property type="term" value="C:Golgi membrane"/>
    <property type="evidence" value="ECO:0007669"/>
    <property type="project" value="InterPro"/>
</dbReference>
<name>A0A183G068_HELPZ</name>
<organism evidence="8 9">
    <name type="scientific">Heligmosomoides polygyrus</name>
    <name type="common">Parasitic roundworm</name>
    <dbReference type="NCBI Taxonomy" id="6339"/>
    <lineage>
        <taxon>Eukaryota</taxon>
        <taxon>Metazoa</taxon>
        <taxon>Ecdysozoa</taxon>
        <taxon>Nematoda</taxon>
        <taxon>Chromadorea</taxon>
        <taxon>Rhabditida</taxon>
        <taxon>Rhabditina</taxon>
        <taxon>Rhabditomorpha</taxon>
        <taxon>Strongyloidea</taxon>
        <taxon>Heligmosomidae</taxon>
        <taxon>Heligmosomoides</taxon>
    </lineage>
</organism>
<dbReference type="WBParaSite" id="HPBE_0001445701-mRNA-1">
    <property type="protein sequence ID" value="HPBE_0001445701-mRNA-1"/>
    <property type="gene ID" value="HPBE_0001445701"/>
</dbReference>
<keyword evidence="4 6" id="KW-1133">Transmembrane helix</keyword>
<evidence type="ECO:0000313" key="7">
    <source>
        <dbReference type="EMBL" id="VDO99679.1"/>
    </source>
</evidence>
<keyword evidence="3 6" id="KW-0812">Transmembrane</keyword>
<evidence type="ECO:0000256" key="6">
    <source>
        <dbReference type="SAM" id="Phobius"/>
    </source>
</evidence>
<evidence type="ECO:0000256" key="5">
    <source>
        <dbReference type="ARBA" id="ARBA00023136"/>
    </source>
</evidence>
<evidence type="ECO:0000313" key="9">
    <source>
        <dbReference type="WBParaSite" id="HPBE_0001445701-mRNA-1"/>
    </source>
</evidence>
<keyword evidence="2" id="KW-0762">Sugar transport</keyword>
<protein>
    <submittedName>
        <fullName evidence="9">G_PROTEIN_RECEP_F1_2 domain-containing protein</fullName>
    </submittedName>
</protein>
<accession>A0A3P8A8Q5</accession>